<dbReference type="Pfam" id="PF00672">
    <property type="entry name" value="HAMP"/>
    <property type="match status" value="1"/>
</dbReference>
<comment type="subcellular location">
    <subcellularLocation>
        <location evidence="1">Cell membrane</location>
    </subcellularLocation>
</comment>
<evidence type="ECO:0000256" key="5">
    <source>
        <dbReference type="ARBA" id="ARBA00029447"/>
    </source>
</evidence>
<keyword evidence="7" id="KW-0812">Transmembrane</keyword>
<reference evidence="10 11" key="1">
    <citation type="submission" date="2016-12" db="EMBL/GenBank/DDBJ databases">
        <title>Domibacillus sp. SAB 38T whole genome sequencing.</title>
        <authorList>
            <person name="Verma A."/>
            <person name="Ojha A.K."/>
            <person name="Krishnamurthi S."/>
        </authorList>
    </citation>
    <scope>NUCLEOTIDE SEQUENCE [LARGE SCALE GENOMIC DNA]</scope>
    <source>
        <strain evidence="10 11">SAB 38</strain>
    </source>
</reference>
<dbReference type="SMART" id="SM00283">
    <property type="entry name" value="MA"/>
    <property type="match status" value="1"/>
</dbReference>
<keyword evidence="11" id="KW-1185">Reference proteome</keyword>
<keyword evidence="4 6" id="KW-0807">Transducer</keyword>
<evidence type="ECO:0000256" key="7">
    <source>
        <dbReference type="SAM" id="Phobius"/>
    </source>
</evidence>
<evidence type="ECO:0000259" key="9">
    <source>
        <dbReference type="PROSITE" id="PS50885"/>
    </source>
</evidence>
<dbReference type="InterPro" id="IPR047347">
    <property type="entry name" value="YvaQ-like_sensor"/>
</dbReference>
<evidence type="ECO:0000256" key="4">
    <source>
        <dbReference type="ARBA" id="ARBA00023224"/>
    </source>
</evidence>
<dbReference type="PROSITE" id="PS50885">
    <property type="entry name" value="HAMP"/>
    <property type="match status" value="1"/>
</dbReference>
<evidence type="ECO:0000256" key="2">
    <source>
        <dbReference type="ARBA" id="ARBA00022475"/>
    </source>
</evidence>
<dbReference type="OrthoDB" id="358716at2"/>
<accession>A0A1V2A7L8</accession>
<evidence type="ECO:0000256" key="1">
    <source>
        <dbReference type="ARBA" id="ARBA00004236"/>
    </source>
</evidence>
<dbReference type="CDD" id="cd19411">
    <property type="entry name" value="MCP2201-like_sensor"/>
    <property type="match status" value="1"/>
</dbReference>
<proteinExistence type="inferred from homology"/>
<evidence type="ECO:0000256" key="3">
    <source>
        <dbReference type="ARBA" id="ARBA00023136"/>
    </source>
</evidence>
<keyword evidence="7" id="KW-1133">Transmembrane helix</keyword>
<dbReference type="CDD" id="cd06225">
    <property type="entry name" value="HAMP"/>
    <property type="match status" value="1"/>
</dbReference>
<evidence type="ECO:0000256" key="6">
    <source>
        <dbReference type="PROSITE-ProRule" id="PRU00284"/>
    </source>
</evidence>
<dbReference type="InterPro" id="IPR003660">
    <property type="entry name" value="HAMP_dom"/>
</dbReference>
<dbReference type="Gene3D" id="1.10.287.950">
    <property type="entry name" value="Methyl-accepting chemotaxis protein"/>
    <property type="match status" value="1"/>
</dbReference>
<dbReference type="Pfam" id="PF00015">
    <property type="entry name" value="MCPsignal"/>
    <property type="match status" value="1"/>
</dbReference>
<evidence type="ECO:0000313" key="11">
    <source>
        <dbReference type="Proteomes" id="UP000188613"/>
    </source>
</evidence>
<comment type="similarity">
    <text evidence="5">Belongs to the methyl-accepting chemotaxis (MCP) protein family.</text>
</comment>
<dbReference type="STRING" id="1714355.BTO28_08390"/>
<dbReference type="GO" id="GO:0006935">
    <property type="term" value="P:chemotaxis"/>
    <property type="evidence" value="ECO:0007669"/>
    <property type="project" value="UniProtKB-ARBA"/>
</dbReference>
<comment type="caution">
    <text evidence="10">The sequence shown here is derived from an EMBL/GenBank/DDBJ whole genome shotgun (WGS) entry which is preliminary data.</text>
</comment>
<dbReference type="Pfam" id="PF12729">
    <property type="entry name" value="4HB_MCP_1"/>
    <property type="match status" value="1"/>
</dbReference>
<name>A0A1V2A7L8_9BACI</name>
<dbReference type="InterPro" id="IPR024478">
    <property type="entry name" value="HlyB_4HB_MCP"/>
</dbReference>
<feature type="domain" description="Methyl-accepting transducer" evidence="8">
    <location>
        <begin position="270"/>
        <end position="513"/>
    </location>
</feature>
<dbReference type="EMBL" id="MSFI01000012">
    <property type="protein sequence ID" value="OMP67003.1"/>
    <property type="molecule type" value="Genomic_DNA"/>
</dbReference>
<keyword evidence="3 7" id="KW-0472">Membrane</keyword>
<dbReference type="SUPFAM" id="SSF58104">
    <property type="entry name" value="Methyl-accepting chemotaxis protein (MCP) signaling domain"/>
    <property type="match status" value="1"/>
</dbReference>
<dbReference type="PROSITE" id="PS50111">
    <property type="entry name" value="CHEMOTAXIS_TRANSDUC_2"/>
    <property type="match status" value="1"/>
</dbReference>
<protein>
    <submittedName>
        <fullName evidence="10">Methyl-accepting chemotaxis protein</fullName>
    </submittedName>
</protein>
<feature type="transmembrane region" description="Helical" evidence="7">
    <location>
        <begin position="192"/>
        <end position="212"/>
    </location>
</feature>
<dbReference type="SMART" id="SM00304">
    <property type="entry name" value="HAMP"/>
    <property type="match status" value="2"/>
</dbReference>
<evidence type="ECO:0000313" key="10">
    <source>
        <dbReference type="EMBL" id="OMP67003.1"/>
    </source>
</evidence>
<organism evidence="10 11">
    <name type="scientific">Domibacillus epiphyticus</name>
    <dbReference type="NCBI Taxonomy" id="1714355"/>
    <lineage>
        <taxon>Bacteria</taxon>
        <taxon>Bacillati</taxon>
        <taxon>Bacillota</taxon>
        <taxon>Bacilli</taxon>
        <taxon>Bacillales</taxon>
        <taxon>Bacillaceae</taxon>
        <taxon>Domibacillus</taxon>
    </lineage>
</organism>
<dbReference type="PANTHER" id="PTHR32089">
    <property type="entry name" value="METHYL-ACCEPTING CHEMOTAXIS PROTEIN MCPB"/>
    <property type="match status" value="1"/>
</dbReference>
<keyword evidence="2" id="KW-1003">Cell membrane</keyword>
<dbReference type="GO" id="GO:0007165">
    <property type="term" value="P:signal transduction"/>
    <property type="evidence" value="ECO:0007669"/>
    <property type="project" value="UniProtKB-KW"/>
</dbReference>
<dbReference type="Proteomes" id="UP000188613">
    <property type="component" value="Unassembled WGS sequence"/>
</dbReference>
<feature type="domain" description="HAMP" evidence="9">
    <location>
        <begin position="213"/>
        <end position="265"/>
    </location>
</feature>
<dbReference type="AlphaFoldDB" id="A0A1V2A7L8"/>
<gene>
    <name evidence="10" type="ORF">BTO28_08390</name>
</gene>
<feature type="transmembrane region" description="Helical" evidence="7">
    <location>
        <begin position="13"/>
        <end position="32"/>
    </location>
</feature>
<dbReference type="InterPro" id="IPR004089">
    <property type="entry name" value="MCPsignal_dom"/>
</dbReference>
<sequence>MKWFYNLRTSVKLISAFVLMATVLGFVGFFGLNNMSKINTELDFMYKERVIPIDYISSSQVLYQQMRVNIRDMNFTADTPGKKAELEQSIDELRKEVDKEIDNYKSTYVIKEEQELLDRFEPAWHEYNQLMDQAIQYAHDDNDEAYNRLAPEFRETGDEVEGVLQELIDYNSELAKKSSEDANALFKSSQTITIIVIIVSLILSIGMGYFIAQVISRPLNRVVGVVGKVSSGDLTETMEIDTKDEIGQLAKSVDNMVLSLRTTVGEILGSAENVSAAAQEISASTEEIANGSTSQANEAQVMNELFRELSTAINSVAATAEQTSELTNETMGIAKHGGNVISSSIESMNLVNEQMSLLEKDSNKIGEIISVIDDISSQTNLLALNATIEAARAGEQGRGFAVVADEVRKLAERSGEATKEITDIINGMQQNTQQSVKAVAEGVVTSVQTGEAFENILNMVNQSAARVTEIAAASEEQAAQTAEVLNSIESISAATEEAAAGSEQTASTAQSLANLAEGLNQSVAIFKLK</sequence>
<evidence type="ECO:0000259" key="8">
    <source>
        <dbReference type="PROSITE" id="PS50111"/>
    </source>
</evidence>
<dbReference type="CDD" id="cd11386">
    <property type="entry name" value="MCP_signal"/>
    <property type="match status" value="1"/>
</dbReference>
<dbReference type="PANTHER" id="PTHR32089:SF112">
    <property type="entry name" value="LYSOZYME-LIKE PROTEIN-RELATED"/>
    <property type="match status" value="1"/>
</dbReference>
<dbReference type="GO" id="GO:0005886">
    <property type="term" value="C:plasma membrane"/>
    <property type="evidence" value="ECO:0007669"/>
    <property type="project" value="UniProtKB-SubCell"/>
</dbReference>
<dbReference type="FunFam" id="1.10.287.950:FF:000001">
    <property type="entry name" value="Methyl-accepting chemotaxis sensory transducer"/>
    <property type="match status" value="1"/>
</dbReference>